<feature type="region of interest" description="Disordered" evidence="1">
    <location>
        <begin position="21"/>
        <end position="76"/>
    </location>
</feature>
<comment type="caution">
    <text evidence="2">The sequence shown here is derived from an EMBL/GenBank/DDBJ whole genome shotgun (WGS) entry which is preliminary data.</text>
</comment>
<feature type="compositionally biased region" description="Low complexity" evidence="1">
    <location>
        <begin position="25"/>
        <end position="51"/>
    </location>
</feature>
<protein>
    <submittedName>
        <fullName evidence="2">Uncharacterized protein</fullName>
    </submittedName>
</protein>
<evidence type="ECO:0000256" key="1">
    <source>
        <dbReference type="SAM" id="MobiDB-lite"/>
    </source>
</evidence>
<feature type="compositionally biased region" description="Basic residues" evidence="1">
    <location>
        <begin position="62"/>
        <end position="74"/>
    </location>
</feature>
<dbReference type="AlphaFoldDB" id="A0AAW2P4E1"/>
<accession>A0AAW2P4E1</accession>
<dbReference type="EMBL" id="JACGWJ010000018">
    <property type="protein sequence ID" value="KAL0350193.1"/>
    <property type="molecule type" value="Genomic_DNA"/>
</dbReference>
<gene>
    <name evidence="2" type="ORF">Sradi_4168500</name>
</gene>
<sequence length="91" mass="8945">MGDGGVALRHYLGDVVVAQIRSGRRATSPRPSPPSAGGAAPAPSPPSAGYVAVGGGAGGGGRRGRRGGGGRRRVGWGEVGWMAGWGRLGRG</sequence>
<proteinExistence type="predicted"/>
<reference evidence="2" key="1">
    <citation type="submission" date="2020-06" db="EMBL/GenBank/DDBJ databases">
        <authorList>
            <person name="Li T."/>
            <person name="Hu X."/>
            <person name="Zhang T."/>
            <person name="Song X."/>
            <person name="Zhang H."/>
            <person name="Dai N."/>
            <person name="Sheng W."/>
            <person name="Hou X."/>
            <person name="Wei L."/>
        </authorList>
    </citation>
    <scope>NUCLEOTIDE SEQUENCE</scope>
    <source>
        <strain evidence="2">G02</strain>
        <tissue evidence="2">Leaf</tissue>
    </source>
</reference>
<evidence type="ECO:0000313" key="2">
    <source>
        <dbReference type="EMBL" id="KAL0350193.1"/>
    </source>
</evidence>
<organism evidence="2">
    <name type="scientific">Sesamum radiatum</name>
    <name type="common">Black benniseed</name>
    <dbReference type="NCBI Taxonomy" id="300843"/>
    <lineage>
        <taxon>Eukaryota</taxon>
        <taxon>Viridiplantae</taxon>
        <taxon>Streptophyta</taxon>
        <taxon>Embryophyta</taxon>
        <taxon>Tracheophyta</taxon>
        <taxon>Spermatophyta</taxon>
        <taxon>Magnoliopsida</taxon>
        <taxon>eudicotyledons</taxon>
        <taxon>Gunneridae</taxon>
        <taxon>Pentapetalae</taxon>
        <taxon>asterids</taxon>
        <taxon>lamiids</taxon>
        <taxon>Lamiales</taxon>
        <taxon>Pedaliaceae</taxon>
        <taxon>Sesamum</taxon>
    </lineage>
</organism>
<reference evidence="2" key="2">
    <citation type="journal article" date="2024" name="Plant">
        <title>Genomic evolution and insights into agronomic trait innovations of Sesamum species.</title>
        <authorList>
            <person name="Miao H."/>
            <person name="Wang L."/>
            <person name="Qu L."/>
            <person name="Liu H."/>
            <person name="Sun Y."/>
            <person name="Le M."/>
            <person name="Wang Q."/>
            <person name="Wei S."/>
            <person name="Zheng Y."/>
            <person name="Lin W."/>
            <person name="Duan Y."/>
            <person name="Cao H."/>
            <person name="Xiong S."/>
            <person name="Wang X."/>
            <person name="Wei L."/>
            <person name="Li C."/>
            <person name="Ma Q."/>
            <person name="Ju M."/>
            <person name="Zhao R."/>
            <person name="Li G."/>
            <person name="Mu C."/>
            <person name="Tian Q."/>
            <person name="Mei H."/>
            <person name="Zhang T."/>
            <person name="Gao T."/>
            <person name="Zhang H."/>
        </authorList>
    </citation>
    <scope>NUCLEOTIDE SEQUENCE</scope>
    <source>
        <strain evidence="2">G02</strain>
    </source>
</reference>
<feature type="compositionally biased region" description="Gly residues" evidence="1">
    <location>
        <begin position="52"/>
        <end position="61"/>
    </location>
</feature>
<name>A0AAW2P4E1_SESRA</name>